<evidence type="ECO:0000313" key="4">
    <source>
        <dbReference type="Proteomes" id="UP000190777"/>
    </source>
</evidence>
<evidence type="ECO:0000256" key="1">
    <source>
        <dbReference type="SAM" id="SignalP"/>
    </source>
</evidence>
<reference evidence="3 5" key="2">
    <citation type="submission" date="2018-06" db="EMBL/GenBank/DDBJ databases">
        <authorList>
            <consortium name="Pathogen Informatics"/>
            <person name="Doyle S."/>
        </authorList>
    </citation>
    <scope>NUCLEOTIDE SEQUENCE [LARGE SCALE GENOMIC DNA]</scope>
    <source>
        <strain evidence="3 5">NCTC11012</strain>
    </source>
</reference>
<reference evidence="2 4" key="1">
    <citation type="submission" date="2017-03" db="EMBL/GenBank/DDBJ databases">
        <title>Draft genome sequence of Moraxella equi CCUG 4950T type strain.</title>
        <authorList>
            <person name="Salva-Serra F."/>
            <person name="Engstrom-Jakobsson H."/>
            <person name="Thorell K."/>
            <person name="Jaen-Luchoro D."/>
            <person name="Gonzales-Siles L."/>
            <person name="Karlsson R."/>
            <person name="Yazdan S."/>
            <person name="Boulund F."/>
            <person name="Johnning A."/>
            <person name="Engstrand L."/>
            <person name="Kristiansson E."/>
            <person name="Moore E."/>
        </authorList>
    </citation>
    <scope>NUCLEOTIDE SEQUENCE [LARGE SCALE GENOMIC DNA]</scope>
    <source>
        <strain evidence="2 4">CCUG 4950</strain>
    </source>
</reference>
<accession>A0A378QSX5</accession>
<dbReference type="Proteomes" id="UP000190777">
    <property type="component" value="Unassembled WGS sequence"/>
</dbReference>
<evidence type="ECO:0000313" key="3">
    <source>
        <dbReference type="EMBL" id="STZ03394.1"/>
    </source>
</evidence>
<dbReference type="RefSeq" id="WP_079324887.1">
    <property type="nucleotide sequence ID" value="NZ_MXAP01000042.1"/>
</dbReference>
<feature type="signal peptide" evidence="1">
    <location>
        <begin position="1"/>
        <end position="21"/>
    </location>
</feature>
<protein>
    <submittedName>
        <fullName evidence="3">Uncharacterized protein</fullName>
    </submittedName>
</protein>
<dbReference type="Proteomes" id="UP000254618">
    <property type="component" value="Unassembled WGS sequence"/>
</dbReference>
<sequence length="118" mass="12749">MKTLKVVAVCALLAISSQSFANTVPIKFAKGSYCGSFSGDFKGKAFTIQLGANQTLEINGLYLINPIVKGPKGRILKVAGWEGEDVVYYNTTTAGRYTITLRPEDGSGYYGDVQFCAY</sequence>
<keyword evidence="1" id="KW-0732">Signal</keyword>
<feature type="chain" id="PRO_5016746677" evidence="1">
    <location>
        <begin position="22"/>
        <end position="118"/>
    </location>
</feature>
<evidence type="ECO:0000313" key="5">
    <source>
        <dbReference type="Proteomes" id="UP000254618"/>
    </source>
</evidence>
<name>A0A378QSX5_9GAMM</name>
<dbReference type="EMBL" id="UGQF01000001">
    <property type="protein sequence ID" value="STZ03394.1"/>
    <property type="molecule type" value="Genomic_DNA"/>
</dbReference>
<gene>
    <name evidence="2" type="ORF">B5J93_04225</name>
    <name evidence="3" type="ORF">NCTC11012_01638</name>
</gene>
<keyword evidence="4" id="KW-1185">Reference proteome</keyword>
<organism evidence="3 5">
    <name type="scientific">Moraxella equi</name>
    <dbReference type="NCBI Taxonomy" id="60442"/>
    <lineage>
        <taxon>Bacteria</taxon>
        <taxon>Pseudomonadati</taxon>
        <taxon>Pseudomonadota</taxon>
        <taxon>Gammaproteobacteria</taxon>
        <taxon>Moraxellales</taxon>
        <taxon>Moraxellaceae</taxon>
        <taxon>Moraxella</taxon>
    </lineage>
</organism>
<dbReference type="EMBL" id="MXAP01000042">
    <property type="protein sequence ID" value="OPH39258.1"/>
    <property type="molecule type" value="Genomic_DNA"/>
</dbReference>
<dbReference type="AlphaFoldDB" id="A0A378QSX5"/>
<proteinExistence type="predicted"/>
<evidence type="ECO:0000313" key="2">
    <source>
        <dbReference type="EMBL" id="OPH39258.1"/>
    </source>
</evidence>